<evidence type="ECO:0000313" key="2">
    <source>
        <dbReference type="Proteomes" id="UP000653797"/>
    </source>
</evidence>
<evidence type="ECO:0000313" key="1">
    <source>
        <dbReference type="EMBL" id="MBD2757260.1"/>
    </source>
</evidence>
<dbReference type="RefSeq" id="WP_191042881.1">
    <property type="nucleotide sequence ID" value="NZ_JACXAA010000019.1"/>
</dbReference>
<dbReference type="Proteomes" id="UP000653797">
    <property type="component" value="Unassembled WGS sequence"/>
</dbReference>
<proteinExistence type="predicted"/>
<sequence length="122" mass="13527">MMTSFLFTRLSKLLEFPLTTIRTGFFRRFLAAGLAGLLFGCSVINLDDHPVSSSRKVQEAVDKVRADLENSLGNKVPSLNVLIQTPTEKIFVSSVPSGTTPVIESANFRFASNTKHFTAWQF</sequence>
<comment type="caution">
    <text evidence="1">The sequence shown here is derived from an EMBL/GenBank/DDBJ whole genome shotgun (WGS) entry which is preliminary data.</text>
</comment>
<gene>
    <name evidence="1" type="ORF">IC230_30575</name>
</gene>
<name>A0A927B874_9BACT</name>
<accession>A0A927B874</accession>
<reference evidence="1" key="1">
    <citation type="submission" date="2020-09" db="EMBL/GenBank/DDBJ databases">
        <authorList>
            <person name="Kim M.K."/>
        </authorList>
    </citation>
    <scope>NUCLEOTIDE SEQUENCE</scope>
    <source>
        <strain evidence="1">BT704</strain>
    </source>
</reference>
<organism evidence="1 2">
    <name type="scientific">Spirosoma validum</name>
    <dbReference type="NCBI Taxonomy" id="2771355"/>
    <lineage>
        <taxon>Bacteria</taxon>
        <taxon>Pseudomonadati</taxon>
        <taxon>Bacteroidota</taxon>
        <taxon>Cytophagia</taxon>
        <taxon>Cytophagales</taxon>
        <taxon>Cytophagaceae</taxon>
        <taxon>Spirosoma</taxon>
    </lineage>
</organism>
<keyword evidence="2" id="KW-1185">Reference proteome</keyword>
<dbReference type="AlphaFoldDB" id="A0A927B874"/>
<dbReference type="EMBL" id="JACXAA010000019">
    <property type="protein sequence ID" value="MBD2757260.1"/>
    <property type="molecule type" value="Genomic_DNA"/>
</dbReference>
<protein>
    <submittedName>
        <fullName evidence="1">Uncharacterized protein</fullName>
    </submittedName>
</protein>